<reference evidence="1" key="2">
    <citation type="submission" date="2020-09" db="EMBL/GenBank/DDBJ databases">
        <authorList>
            <person name="Sun Q."/>
            <person name="Zhou Y."/>
        </authorList>
    </citation>
    <scope>NUCLEOTIDE SEQUENCE</scope>
    <source>
        <strain evidence="1">CGMCC 1.12997</strain>
    </source>
</reference>
<organism evidence="1 2">
    <name type="scientific">Edaphobacter dinghuensis</name>
    <dbReference type="NCBI Taxonomy" id="1560005"/>
    <lineage>
        <taxon>Bacteria</taxon>
        <taxon>Pseudomonadati</taxon>
        <taxon>Acidobacteriota</taxon>
        <taxon>Terriglobia</taxon>
        <taxon>Terriglobales</taxon>
        <taxon>Acidobacteriaceae</taxon>
        <taxon>Edaphobacter</taxon>
    </lineage>
</organism>
<comment type="caution">
    <text evidence="1">The sequence shown here is derived from an EMBL/GenBank/DDBJ whole genome shotgun (WGS) entry which is preliminary data.</text>
</comment>
<dbReference type="RefSeq" id="WP_188552156.1">
    <property type="nucleotide sequence ID" value="NZ_BMGT01000001.1"/>
</dbReference>
<dbReference type="EMBL" id="BMGT01000001">
    <property type="protein sequence ID" value="GGG62718.1"/>
    <property type="molecule type" value="Genomic_DNA"/>
</dbReference>
<accession>A0A917GZM1</accession>
<keyword evidence="2" id="KW-1185">Reference proteome</keyword>
<dbReference type="AlphaFoldDB" id="A0A917GZM1"/>
<proteinExistence type="predicted"/>
<protein>
    <recommendedName>
        <fullName evidence="3">Nucleotidyltransferase AbiEii toxin of type IV toxin-antitoxin system</fullName>
    </recommendedName>
</protein>
<evidence type="ECO:0000313" key="2">
    <source>
        <dbReference type="Proteomes" id="UP000647241"/>
    </source>
</evidence>
<dbReference type="Pfam" id="PF08843">
    <property type="entry name" value="AbiEii"/>
    <property type="match status" value="1"/>
</dbReference>
<dbReference type="Proteomes" id="UP000647241">
    <property type="component" value="Unassembled WGS sequence"/>
</dbReference>
<reference evidence="1" key="1">
    <citation type="journal article" date="2014" name="Int. J. Syst. Evol. Microbiol.">
        <title>Complete genome sequence of Corynebacterium casei LMG S-19264T (=DSM 44701T), isolated from a smear-ripened cheese.</title>
        <authorList>
            <consortium name="US DOE Joint Genome Institute (JGI-PGF)"/>
            <person name="Walter F."/>
            <person name="Albersmeier A."/>
            <person name="Kalinowski J."/>
            <person name="Ruckert C."/>
        </authorList>
    </citation>
    <scope>NUCLEOTIDE SEQUENCE</scope>
    <source>
        <strain evidence="1">CGMCC 1.12997</strain>
    </source>
</reference>
<dbReference type="InterPro" id="IPR014942">
    <property type="entry name" value="AbiEii"/>
</dbReference>
<name>A0A917GZM1_9BACT</name>
<evidence type="ECO:0008006" key="3">
    <source>
        <dbReference type="Google" id="ProtNLM"/>
    </source>
</evidence>
<sequence length="282" mass="31202">MPPKREALPKTLSRIARQEGLDQERLRRWISFLAVCGVLECAVSEGILDNYYLKGGVAMELRFAESARATKDLDIGMAGDSAERLTRFQNAVSLGFDDFSFEVKAKPITMERIDTIRLELAVRYQTRSWQTIDVDLGPAGIGEVDLIDPQIPGLAEMGLRTPTPIRCLSIFEQIAQKLHACTGPYKKGRARDILDILLMEMLGQLDLAAIRKAAEQVFQQRATHSFPPAIEIAPEWKPELEALAVNLGYPTTSATEIEGKFRAFVASLEAPGSPLSRTTDAL</sequence>
<gene>
    <name evidence="1" type="ORF">GCM10011585_00190</name>
</gene>
<evidence type="ECO:0000313" key="1">
    <source>
        <dbReference type="EMBL" id="GGG62718.1"/>
    </source>
</evidence>